<reference evidence="4 5" key="1">
    <citation type="journal article" date="2019" name="Sci. Rep.">
        <title>Orb-weaving spider Araneus ventricosus genome elucidates the spidroin gene catalogue.</title>
        <authorList>
            <person name="Kono N."/>
            <person name="Nakamura H."/>
            <person name="Ohtoshi R."/>
            <person name="Moran D.A.P."/>
            <person name="Shinohara A."/>
            <person name="Yoshida Y."/>
            <person name="Fujiwara M."/>
            <person name="Mori M."/>
            <person name="Tomita M."/>
            <person name="Arakawa K."/>
        </authorList>
    </citation>
    <scope>NUCLEOTIDE SEQUENCE [LARGE SCALE GENOMIC DNA]</scope>
</reference>
<dbReference type="EMBL" id="BGPR01008659">
    <property type="protein sequence ID" value="GBN35192.1"/>
    <property type="molecule type" value="Genomic_DNA"/>
</dbReference>
<dbReference type="EMBL" id="BGPR01018558">
    <property type="protein sequence ID" value="GBN79469.1"/>
    <property type="molecule type" value="Genomic_DNA"/>
</dbReference>
<sequence>MAYSFSEKGTFRRPGGSGDNGTCSLRTGRMVILACATSCRSESDILSFFCVFNSATKPVARHKLCQKIAVSHSVCQHAIDAYFPLYFLKHSDKLLGSRRARRVLRGYKELFRTGEEKR</sequence>
<comment type="caution">
    <text evidence="4">The sequence shown here is derived from an EMBL/GenBank/DDBJ whole genome shotgun (WGS) entry which is preliminary data.</text>
</comment>
<dbReference type="AlphaFoldDB" id="A0A4Y2RW57"/>
<name>A0A4Y2RW57_ARAVE</name>
<evidence type="ECO:0000313" key="2">
    <source>
        <dbReference type="EMBL" id="GBN35192.1"/>
    </source>
</evidence>
<evidence type="ECO:0000313" key="3">
    <source>
        <dbReference type="EMBL" id="GBN79461.1"/>
    </source>
</evidence>
<dbReference type="EMBL" id="BGPR01018553">
    <property type="protein sequence ID" value="GBN79461.1"/>
    <property type="molecule type" value="Genomic_DNA"/>
</dbReference>
<gene>
    <name evidence="1" type="ORF">AVEN_103238_1</name>
    <name evidence="2" type="ORF">AVEN_14625_1</name>
    <name evidence="3" type="ORF">AVEN_174607_1</name>
    <name evidence="4" type="ORF">AVEN_86000_1</name>
</gene>
<dbReference type="Proteomes" id="UP000499080">
    <property type="component" value="Unassembled WGS sequence"/>
</dbReference>
<protein>
    <submittedName>
        <fullName evidence="4">Uncharacterized protein</fullName>
    </submittedName>
</protein>
<evidence type="ECO:0000313" key="4">
    <source>
        <dbReference type="EMBL" id="GBN79469.1"/>
    </source>
</evidence>
<accession>A0A4Y2RW57</accession>
<proteinExistence type="predicted"/>
<evidence type="ECO:0000313" key="1">
    <source>
        <dbReference type="EMBL" id="GBN35155.1"/>
    </source>
</evidence>
<evidence type="ECO:0000313" key="5">
    <source>
        <dbReference type="Proteomes" id="UP000499080"/>
    </source>
</evidence>
<keyword evidence="5" id="KW-1185">Reference proteome</keyword>
<organism evidence="4 5">
    <name type="scientific">Araneus ventricosus</name>
    <name type="common">Orbweaver spider</name>
    <name type="synonym">Epeira ventricosa</name>
    <dbReference type="NCBI Taxonomy" id="182803"/>
    <lineage>
        <taxon>Eukaryota</taxon>
        <taxon>Metazoa</taxon>
        <taxon>Ecdysozoa</taxon>
        <taxon>Arthropoda</taxon>
        <taxon>Chelicerata</taxon>
        <taxon>Arachnida</taxon>
        <taxon>Araneae</taxon>
        <taxon>Araneomorphae</taxon>
        <taxon>Entelegynae</taxon>
        <taxon>Araneoidea</taxon>
        <taxon>Araneidae</taxon>
        <taxon>Araneus</taxon>
    </lineage>
</organism>
<dbReference type="EMBL" id="BGPR01008651">
    <property type="protein sequence ID" value="GBN35155.1"/>
    <property type="molecule type" value="Genomic_DNA"/>
</dbReference>